<keyword evidence="3" id="KW-0813">Transport</keyword>
<comment type="similarity">
    <text evidence="2 7">Belongs to the sodium:solute symporter (SSF) (TC 2.A.21) family.</text>
</comment>
<evidence type="ECO:0000313" key="9">
    <source>
        <dbReference type="EMBL" id="KRK80881.1"/>
    </source>
</evidence>
<keyword evidence="6 8" id="KW-0472">Membrane</keyword>
<dbReference type="PANTHER" id="PTHR48086">
    <property type="entry name" value="SODIUM/PROLINE SYMPORTER-RELATED"/>
    <property type="match status" value="1"/>
</dbReference>
<dbReference type="GO" id="GO:0005886">
    <property type="term" value="C:plasma membrane"/>
    <property type="evidence" value="ECO:0007669"/>
    <property type="project" value="TreeGrafter"/>
</dbReference>
<feature type="transmembrane region" description="Helical" evidence="8">
    <location>
        <begin position="151"/>
        <end position="173"/>
    </location>
</feature>
<feature type="transmembrane region" description="Helical" evidence="8">
    <location>
        <begin position="431"/>
        <end position="451"/>
    </location>
</feature>
<protein>
    <recommendedName>
        <fullName evidence="11">Sodium solute symporter family protein</fullName>
    </recommendedName>
</protein>
<proteinExistence type="inferred from homology"/>
<feature type="transmembrane region" description="Helical" evidence="8">
    <location>
        <begin position="120"/>
        <end position="139"/>
    </location>
</feature>
<dbReference type="PATRIC" id="fig|1423775.4.peg.1044"/>
<feature type="transmembrane region" description="Helical" evidence="8">
    <location>
        <begin position="225"/>
        <end position="249"/>
    </location>
</feature>
<dbReference type="eggNOG" id="COG0591">
    <property type="taxonomic scope" value="Bacteria"/>
</dbReference>
<feature type="transmembrane region" description="Helical" evidence="8">
    <location>
        <begin position="356"/>
        <end position="378"/>
    </location>
</feature>
<dbReference type="InterPro" id="IPR050277">
    <property type="entry name" value="Sodium:Solute_Symporter"/>
</dbReference>
<evidence type="ECO:0000256" key="5">
    <source>
        <dbReference type="ARBA" id="ARBA00022989"/>
    </source>
</evidence>
<keyword evidence="4 8" id="KW-0812">Transmembrane</keyword>
<dbReference type="PANTHER" id="PTHR48086:SF7">
    <property type="entry name" value="SODIUM-SOLUTE SYMPORTER-RELATED"/>
    <property type="match status" value="1"/>
</dbReference>
<dbReference type="CDD" id="cd10322">
    <property type="entry name" value="SLC5sbd"/>
    <property type="match status" value="1"/>
</dbReference>
<dbReference type="Pfam" id="PF00474">
    <property type="entry name" value="SSF"/>
    <property type="match status" value="1"/>
</dbReference>
<gene>
    <name evidence="9" type="ORF">FD03_GL001016</name>
</gene>
<dbReference type="EMBL" id="AZDZ01000002">
    <property type="protein sequence ID" value="KRK80881.1"/>
    <property type="molecule type" value="Genomic_DNA"/>
</dbReference>
<evidence type="ECO:0000256" key="4">
    <source>
        <dbReference type="ARBA" id="ARBA00022692"/>
    </source>
</evidence>
<evidence type="ECO:0000256" key="3">
    <source>
        <dbReference type="ARBA" id="ARBA00022448"/>
    </source>
</evidence>
<comment type="subcellular location">
    <subcellularLocation>
        <location evidence="1">Membrane</location>
        <topology evidence="1">Multi-pass membrane protein</topology>
    </subcellularLocation>
</comment>
<feature type="transmembrane region" description="Helical" evidence="8">
    <location>
        <begin position="307"/>
        <end position="335"/>
    </location>
</feature>
<evidence type="ECO:0000256" key="2">
    <source>
        <dbReference type="ARBA" id="ARBA00006434"/>
    </source>
</evidence>
<evidence type="ECO:0000256" key="6">
    <source>
        <dbReference type="ARBA" id="ARBA00023136"/>
    </source>
</evidence>
<dbReference type="InterPro" id="IPR001734">
    <property type="entry name" value="Na/solute_symporter"/>
</dbReference>
<feature type="transmembrane region" description="Helical" evidence="8">
    <location>
        <begin position="261"/>
        <end position="287"/>
    </location>
</feature>
<comment type="caution">
    <text evidence="9">The sequence shown here is derived from an EMBL/GenBank/DDBJ whole genome shotgun (WGS) entry which is preliminary data.</text>
</comment>
<feature type="transmembrane region" description="Helical" evidence="8">
    <location>
        <begin position="407"/>
        <end position="425"/>
    </location>
</feature>
<keyword evidence="10" id="KW-1185">Reference proteome</keyword>
<evidence type="ECO:0000256" key="7">
    <source>
        <dbReference type="RuleBase" id="RU362091"/>
    </source>
</evidence>
<feature type="transmembrane region" description="Helical" evidence="8">
    <location>
        <begin position="75"/>
        <end position="99"/>
    </location>
</feature>
<evidence type="ECO:0000256" key="8">
    <source>
        <dbReference type="SAM" id="Phobius"/>
    </source>
</evidence>
<keyword evidence="5 8" id="KW-1133">Transmembrane helix</keyword>
<dbReference type="Gene3D" id="1.20.1730.10">
    <property type="entry name" value="Sodium/glucose cotransporter"/>
    <property type="match status" value="1"/>
</dbReference>
<dbReference type="Proteomes" id="UP000051248">
    <property type="component" value="Unassembled WGS sequence"/>
</dbReference>
<dbReference type="PROSITE" id="PS50283">
    <property type="entry name" value="NA_SOLUT_SYMP_3"/>
    <property type="match status" value="1"/>
</dbReference>
<feature type="transmembrane region" description="Helical" evidence="8">
    <location>
        <begin position="185"/>
        <end position="205"/>
    </location>
</feature>
<evidence type="ECO:0008006" key="11">
    <source>
        <dbReference type="Google" id="ProtNLM"/>
    </source>
</evidence>
<feature type="transmembrane region" description="Helical" evidence="8">
    <location>
        <begin position="6"/>
        <end position="26"/>
    </location>
</feature>
<evidence type="ECO:0000256" key="1">
    <source>
        <dbReference type="ARBA" id="ARBA00004141"/>
    </source>
</evidence>
<dbReference type="AlphaFoldDB" id="A0A0R1KJX6"/>
<dbReference type="InterPro" id="IPR038377">
    <property type="entry name" value="Na/Glc_symporter_sf"/>
</dbReference>
<name>A0A0R1KJX6_9LACO</name>
<organism evidence="9 10">
    <name type="scientific">Companilactobacillus nodensis DSM 19682 = JCM 14932 = NBRC 107160</name>
    <dbReference type="NCBI Taxonomy" id="1423775"/>
    <lineage>
        <taxon>Bacteria</taxon>
        <taxon>Bacillati</taxon>
        <taxon>Bacillota</taxon>
        <taxon>Bacilli</taxon>
        <taxon>Lactobacillales</taxon>
        <taxon>Lactobacillaceae</taxon>
        <taxon>Companilactobacillus</taxon>
    </lineage>
</organism>
<dbReference type="GO" id="GO:0022857">
    <property type="term" value="F:transmembrane transporter activity"/>
    <property type="evidence" value="ECO:0007669"/>
    <property type="project" value="InterPro"/>
</dbReference>
<evidence type="ECO:0000313" key="10">
    <source>
        <dbReference type="Proteomes" id="UP000051248"/>
    </source>
</evidence>
<dbReference type="STRING" id="1423775.FD03_GL001016"/>
<accession>A0A0R1KJX6</accession>
<sequence>MLSSNDTLIVMGMILVYILITGYLSFRWGGSTNDDFMRASNKLPTFVLGILLMSEYIGAQSTVGTAQSAFSSGVAASWAIVAAVIGFILYGLFFVKRLYNTGGFTISSAVEQQYGHSTKIIVSIIMIYALFLVNVGNYISGAGVLVQILGIKLPIAMVIVGIVSTIYFSFGGMKSVAYVSVIHTFVKYIGILITLAFALVMTHGISPMVTKMPHFYFTLDGHIGWGTIIGWVLTTVGAVFSTQFLVQAISSAKNAKAAQHASYMAAVLFIPLAIAIGLIGVAAKFLFPTMNGLYALPVFLTHMNVFLAGFVATALVASVFVSVSSVALGLVALIVDDFYVPMRHPEPKQQLRMTRILSIVVGFLPLIFSFIVPQILQLSFFSKALRMSITVVAVSGFYLPHFGSTKSANIALIGTAVLATAWFLMGDPFGIDNVYISIFAPMILMGLCKLWDMMTGKGNTPDPKPDKS</sequence>
<reference evidence="9 10" key="1">
    <citation type="journal article" date="2015" name="Genome Announc.">
        <title>Expanding the biotechnology potential of lactobacilli through comparative genomics of 213 strains and associated genera.</title>
        <authorList>
            <person name="Sun Z."/>
            <person name="Harris H.M."/>
            <person name="McCann A."/>
            <person name="Guo C."/>
            <person name="Argimon S."/>
            <person name="Zhang W."/>
            <person name="Yang X."/>
            <person name="Jeffery I.B."/>
            <person name="Cooney J.C."/>
            <person name="Kagawa T.F."/>
            <person name="Liu W."/>
            <person name="Song Y."/>
            <person name="Salvetti E."/>
            <person name="Wrobel A."/>
            <person name="Rasinkangas P."/>
            <person name="Parkhill J."/>
            <person name="Rea M.C."/>
            <person name="O'Sullivan O."/>
            <person name="Ritari J."/>
            <person name="Douillard F.P."/>
            <person name="Paul Ross R."/>
            <person name="Yang R."/>
            <person name="Briner A.E."/>
            <person name="Felis G.E."/>
            <person name="de Vos W.M."/>
            <person name="Barrangou R."/>
            <person name="Klaenhammer T.R."/>
            <person name="Caufield P.W."/>
            <person name="Cui Y."/>
            <person name="Zhang H."/>
            <person name="O'Toole P.W."/>
        </authorList>
    </citation>
    <scope>NUCLEOTIDE SEQUENCE [LARGE SCALE GENOMIC DNA]</scope>
    <source>
        <strain evidence="9 10">DSM 19682</strain>
    </source>
</reference>